<evidence type="ECO:0000259" key="2">
    <source>
        <dbReference type="Pfam" id="PF04773"/>
    </source>
</evidence>
<dbReference type="Pfam" id="PF04773">
    <property type="entry name" value="FecR"/>
    <property type="match status" value="1"/>
</dbReference>
<feature type="transmembrane region" description="Helical" evidence="1">
    <location>
        <begin position="97"/>
        <end position="114"/>
    </location>
</feature>
<accession>A0A316DYP3</accession>
<dbReference type="InterPro" id="IPR012373">
    <property type="entry name" value="Ferrdict_sens_TM"/>
</dbReference>
<keyword evidence="5" id="KW-1185">Reference proteome</keyword>
<dbReference type="PANTHER" id="PTHR30273:SF2">
    <property type="entry name" value="PROTEIN FECR"/>
    <property type="match status" value="1"/>
</dbReference>
<dbReference type="PANTHER" id="PTHR30273">
    <property type="entry name" value="PERIPLASMIC SIGNAL SENSOR AND SIGMA FACTOR ACTIVATOR FECR-RELATED"/>
    <property type="match status" value="1"/>
</dbReference>
<evidence type="ECO:0000313" key="5">
    <source>
        <dbReference type="Proteomes" id="UP000245489"/>
    </source>
</evidence>
<sequence length="365" mass="41925">MKDYSTFKAEDFAEDLSFRRYVLATDEEDISFWNEWILMNPSKKDEILKGKEILLSIINAFNQIGDEEIEQEIANLNVKIDEKENAKSIKKLPFQKIWWQVAAVLAFAFGLWFYNYNSQSKTTNYDGLTSLIEKDERIEKVNSGDKLMVVTLSDGSSIVLEKGSRISYPKHFSKGKREVILSGEAFFEIAKDPSMPFYVYTNNLVTKVLGTSFSIQEDKQTNNIKVIVKTGRVSVFARTEENLEKQQANSNLAGLVLTPNQQVVFNSEDLNLVRTLVETPNVVELPIKQEQFEFEKTPIHEVFATLERFYGLKIVYDAEVMKKCYLTASLNDEPLFEKLNLICKTIDARYEQIDAQIIIYSKGCL</sequence>
<dbReference type="EMBL" id="QGGO01000023">
    <property type="protein sequence ID" value="PWK21643.1"/>
    <property type="molecule type" value="Genomic_DNA"/>
</dbReference>
<dbReference type="Pfam" id="PF16344">
    <property type="entry name" value="FecR_C"/>
    <property type="match status" value="1"/>
</dbReference>
<dbReference type="RefSeq" id="WP_109744351.1">
    <property type="nucleotide sequence ID" value="NZ_QGGO01000023.1"/>
</dbReference>
<comment type="caution">
    <text evidence="4">The sequence shown here is derived from an EMBL/GenBank/DDBJ whole genome shotgun (WGS) entry which is preliminary data.</text>
</comment>
<dbReference type="OrthoDB" id="645173at2"/>
<gene>
    <name evidence="4" type="ORF">LV89_03669</name>
</gene>
<name>A0A316DYP3_9BACT</name>
<keyword evidence="1" id="KW-0812">Transmembrane</keyword>
<evidence type="ECO:0000256" key="1">
    <source>
        <dbReference type="SAM" id="Phobius"/>
    </source>
</evidence>
<evidence type="ECO:0000259" key="3">
    <source>
        <dbReference type="Pfam" id="PF16344"/>
    </source>
</evidence>
<feature type="domain" description="FecR protein" evidence="2">
    <location>
        <begin position="146"/>
        <end position="233"/>
    </location>
</feature>
<dbReference type="AlphaFoldDB" id="A0A316DYP3"/>
<keyword evidence="1" id="KW-0472">Membrane</keyword>
<proteinExistence type="predicted"/>
<organism evidence="4 5">
    <name type="scientific">Arcicella aurantiaca</name>
    <dbReference type="NCBI Taxonomy" id="591202"/>
    <lineage>
        <taxon>Bacteria</taxon>
        <taxon>Pseudomonadati</taxon>
        <taxon>Bacteroidota</taxon>
        <taxon>Cytophagia</taxon>
        <taxon>Cytophagales</taxon>
        <taxon>Flectobacillaceae</taxon>
        <taxon>Arcicella</taxon>
    </lineage>
</organism>
<reference evidence="4 5" key="1">
    <citation type="submission" date="2018-05" db="EMBL/GenBank/DDBJ databases">
        <title>Genomic Encyclopedia of Archaeal and Bacterial Type Strains, Phase II (KMG-II): from individual species to whole genera.</title>
        <authorList>
            <person name="Goeker M."/>
        </authorList>
    </citation>
    <scope>NUCLEOTIDE SEQUENCE [LARGE SCALE GENOMIC DNA]</scope>
    <source>
        <strain evidence="4 5">DSM 22214</strain>
    </source>
</reference>
<feature type="domain" description="Protein FecR C-terminal" evidence="3">
    <location>
        <begin position="292"/>
        <end position="359"/>
    </location>
</feature>
<dbReference type="Proteomes" id="UP000245489">
    <property type="component" value="Unassembled WGS sequence"/>
</dbReference>
<protein>
    <submittedName>
        <fullName evidence="4">FecR family protein</fullName>
    </submittedName>
</protein>
<keyword evidence="1" id="KW-1133">Transmembrane helix</keyword>
<dbReference type="Gene3D" id="2.60.120.1440">
    <property type="match status" value="1"/>
</dbReference>
<dbReference type="InterPro" id="IPR006860">
    <property type="entry name" value="FecR"/>
</dbReference>
<evidence type="ECO:0000313" key="4">
    <source>
        <dbReference type="EMBL" id="PWK21643.1"/>
    </source>
</evidence>
<dbReference type="Gene3D" id="3.55.50.30">
    <property type="match status" value="1"/>
</dbReference>
<dbReference type="GO" id="GO:0016989">
    <property type="term" value="F:sigma factor antagonist activity"/>
    <property type="evidence" value="ECO:0007669"/>
    <property type="project" value="TreeGrafter"/>
</dbReference>
<dbReference type="InterPro" id="IPR032508">
    <property type="entry name" value="FecR_C"/>
</dbReference>